<proteinExistence type="predicted"/>
<protein>
    <submittedName>
        <fullName evidence="1">Uncharacterized protein</fullName>
    </submittedName>
</protein>
<feature type="non-terminal residue" evidence="1">
    <location>
        <position position="1"/>
    </location>
</feature>
<evidence type="ECO:0000313" key="1">
    <source>
        <dbReference type="EMBL" id="ETX08937.1"/>
    </source>
</evidence>
<sequence>WFSKGRHIKWELKDLMWWLAKSGFGFPLNKSDAIRLSVYRPGNPDQPILATRSGESTAFESPDFAKHPEAWSVANVSGEMGSIVKTHDSVVDDFNEAVMTIGNLCFFNLLKEKNVLSWNVWFKEPELVDQQEWQNHAEKWRRSIDSDNGSPYVTDLDPRYYDGSRVHRAEELLHELFKIISKCVDSL</sequence>
<name>W4MGW4_9BACT</name>
<comment type="caution">
    <text evidence="1">The sequence shown here is derived from an EMBL/GenBank/DDBJ whole genome shotgun (WGS) entry which is preliminary data.</text>
</comment>
<dbReference type="HOGENOM" id="CLU_1443812_0_0_7"/>
<dbReference type="EMBL" id="AZHX01000098">
    <property type="protein sequence ID" value="ETX08937.1"/>
    <property type="molecule type" value="Genomic_DNA"/>
</dbReference>
<organism evidence="1 2">
    <name type="scientific">Candidatus Entotheonella gemina</name>
    <dbReference type="NCBI Taxonomy" id="1429439"/>
    <lineage>
        <taxon>Bacteria</taxon>
        <taxon>Pseudomonadati</taxon>
        <taxon>Nitrospinota/Tectimicrobiota group</taxon>
        <taxon>Candidatus Tectimicrobiota</taxon>
        <taxon>Candidatus Entotheonellia</taxon>
        <taxon>Candidatus Entotheonellales</taxon>
        <taxon>Candidatus Entotheonellaceae</taxon>
        <taxon>Candidatus Entotheonella</taxon>
    </lineage>
</organism>
<evidence type="ECO:0000313" key="2">
    <source>
        <dbReference type="Proteomes" id="UP000019140"/>
    </source>
</evidence>
<keyword evidence="2" id="KW-1185">Reference proteome</keyword>
<gene>
    <name evidence="1" type="ORF">ETSY2_02425</name>
</gene>
<accession>W4MGW4</accession>
<reference evidence="1 2" key="1">
    <citation type="journal article" date="2014" name="Nature">
        <title>An environmental bacterial taxon with a large and distinct metabolic repertoire.</title>
        <authorList>
            <person name="Wilson M.C."/>
            <person name="Mori T."/>
            <person name="Ruckert C."/>
            <person name="Uria A.R."/>
            <person name="Helf M.J."/>
            <person name="Takada K."/>
            <person name="Gernert C."/>
            <person name="Steffens U.A."/>
            <person name="Heycke N."/>
            <person name="Schmitt S."/>
            <person name="Rinke C."/>
            <person name="Helfrich E.J."/>
            <person name="Brachmann A.O."/>
            <person name="Gurgui C."/>
            <person name="Wakimoto T."/>
            <person name="Kracht M."/>
            <person name="Crusemann M."/>
            <person name="Hentschel U."/>
            <person name="Abe I."/>
            <person name="Matsunaga S."/>
            <person name="Kalinowski J."/>
            <person name="Takeyama H."/>
            <person name="Piel J."/>
        </authorList>
    </citation>
    <scope>NUCLEOTIDE SEQUENCE [LARGE SCALE GENOMIC DNA]</scope>
    <source>
        <strain evidence="2">TSY2</strain>
    </source>
</reference>
<dbReference type="AlphaFoldDB" id="W4MGW4"/>
<dbReference type="Proteomes" id="UP000019140">
    <property type="component" value="Unassembled WGS sequence"/>
</dbReference>